<dbReference type="Pfam" id="PF13280">
    <property type="entry name" value="WYL"/>
    <property type="match status" value="1"/>
</dbReference>
<dbReference type="GO" id="GO:0003677">
    <property type="term" value="F:DNA binding"/>
    <property type="evidence" value="ECO:0007669"/>
    <property type="project" value="UniProtKB-KW"/>
</dbReference>
<evidence type="ECO:0000259" key="1">
    <source>
        <dbReference type="Pfam" id="PF13280"/>
    </source>
</evidence>
<dbReference type="AlphaFoldDB" id="A0A3N1PCJ6"/>
<dbReference type="InterPro" id="IPR026881">
    <property type="entry name" value="WYL_dom"/>
</dbReference>
<gene>
    <name evidence="4" type="ORF">EDC28_105118</name>
</gene>
<evidence type="ECO:0000259" key="3">
    <source>
        <dbReference type="Pfam" id="PF26109"/>
    </source>
</evidence>
<sequence>MTTNTKSDVSGYQRERLSHIDFMVYFTGKVTRKDLMARFDLSQAVATRDLTLYRELAPKNLVYDTSAKQYVIADHFTPLYEMSPFKCLSTLSEGFGDSLKTESEFKVAYAKKLREPRLDLVATVTRAISLGNPLIIRYFSKSSKGAADRVIVPHSIVDSGLRWHVRAYDRDKKRFADFVINRIFSATEVAGGKAYPSEKLEYDQEWLEEVDLVLQPHPSKSDVREIIELELGMIDGIFTQRVKKALVGYMLDSWNVDATPDAGLLGNHVMLHLKNAKEIAEMKIKNFHLAPSN</sequence>
<feature type="domain" description="WYL" evidence="1">
    <location>
        <begin position="120"/>
        <end position="187"/>
    </location>
</feature>
<evidence type="ECO:0000259" key="2">
    <source>
        <dbReference type="Pfam" id="PF26107"/>
    </source>
</evidence>
<accession>A0A3N1PCJ6</accession>
<reference evidence="4 5" key="1">
    <citation type="submission" date="2018-11" db="EMBL/GenBank/DDBJ databases">
        <title>Genomic Encyclopedia of Type Strains, Phase IV (KMG-IV): sequencing the most valuable type-strain genomes for metagenomic binning, comparative biology and taxonomic classification.</title>
        <authorList>
            <person name="Goeker M."/>
        </authorList>
    </citation>
    <scope>NUCLEOTIDE SEQUENCE [LARGE SCALE GENOMIC DNA]</scope>
    <source>
        <strain evidence="4 5">DSM 21945</strain>
    </source>
</reference>
<dbReference type="InterPro" id="IPR051534">
    <property type="entry name" value="CBASS_pafABC_assoc_protein"/>
</dbReference>
<evidence type="ECO:0000313" key="4">
    <source>
        <dbReference type="EMBL" id="ROQ25809.1"/>
    </source>
</evidence>
<dbReference type="PANTHER" id="PTHR34580:SF1">
    <property type="entry name" value="PROTEIN PAFC"/>
    <property type="match status" value="1"/>
</dbReference>
<name>A0A3N1PCJ6_9GAMM</name>
<dbReference type="InterPro" id="IPR016634">
    <property type="entry name" value="CapW-like"/>
</dbReference>
<dbReference type="Pfam" id="PF26107">
    <property type="entry name" value="BrxR_CTD"/>
    <property type="match status" value="1"/>
</dbReference>
<feature type="domain" description="DNA-binding transcriptional repressor CapW winged helix-turn-helix" evidence="3">
    <location>
        <begin position="14"/>
        <end position="80"/>
    </location>
</feature>
<dbReference type="RefSeq" id="WP_123421568.1">
    <property type="nucleotide sequence ID" value="NZ_RJUL01000005.1"/>
</dbReference>
<dbReference type="Pfam" id="PF26109">
    <property type="entry name" value="WHD_BrxR"/>
    <property type="match status" value="1"/>
</dbReference>
<keyword evidence="4" id="KW-0238">DNA-binding</keyword>
<comment type="caution">
    <text evidence="4">The sequence shown here is derived from an EMBL/GenBank/DDBJ whole genome shotgun (WGS) entry which is preliminary data.</text>
</comment>
<dbReference type="EMBL" id="RJUL01000005">
    <property type="protein sequence ID" value="ROQ25809.1"/>
    <property type="molecule type" value="Genomic_DNA"/>
</dbReference>
<dbReference type="Proteomes" id="UP000268033">
    <property type="component" value="Unassembled WGS sequence"/>
</dbReference>
<dbReference type="InterPro" id="IPR059020">
    <property type="entry name" value="CapW_CTD"/>
</dbReference>
<keyword evidence="5" id="KW-1185">Reference proteome</keyword>
<dbReference type="InterPro" id="IPR059019">
    <property type="entry name" value="WHD_CapW"/>
</dbReference>
<dbReference type="PIRSF" id="PIRSF015558">
    <property type="entry name" value="Txn_reg_DeoR_prd"/>
    <property type="match status" value="1"/>
</dbReference>
<feature type="domain" description="DNA-binding transcriptional repressor CapW C-terminal dimerisation" evidence="2">
    <location>
        <begin position="210"/>
        <end position="279"/>
    </location>
</feature>
<organism evidence="4 5">
    <name type="scientific">Gallaecimonas pentaromativorans</name>
    <dbReference type="NCBI Taxonomy" id="584787"/>
    <lineage>
        <taxon>Bacteria</taxon>
        <taxon>Pseudomonadati</taxon>
        <taxon>Pseudomonadota</taxon>
        <taxon>Gammaproteobacteria</taxon>
        <taxon>Enterobacterales</taxon>
        <taxon>Gallaecimonadaceae</taxon>
        <taxon>Gallaecimonas</taxon>
    </lineage>
</organism>
<proteinExistence type="predicted"/>
<evidence type="ECO:0000313" key="5">
    <source>
        <dbReference type="Proteomes" id="UP000268033"/>
    </source>
</evidence>
<protein>
    <submittedName>
        <fullName evidence="4">Putative DNA-binding transcriptional regulator YafY</fullName>
    </submittedName>
</protein>
<dbReference type="PANTHER" id="PTHR34580">
    <property type="match status" value="1"/>
</dbReference>
<dbReference type="PROSITE" id="PS52050">
    <property type="entry name" value="WYL"/>
    <property type="match status" value="1"/>
</dbReference>